<name>A0ABS5JRS4_9BACT</name>
<dbReference type="Proteomes" id="UP000708576">
    <property type="component" value="Unassembled WGS sequence"/>
</dbReference>
<sequence>MKQWPFFMDGIDRIFGFWSNEAGKAYQGMEWLRHNDDEMLDISAETQSYLLNEAKTNKGFQWLSAKLLPFISQEQTSIGQLDLFTESNYLVLHVNQRIGSNNTPAHFYLFFRDNKSNFGISESKESYSTSEKAIIGRLAKNFTHNTVSNYLHHVSETIQFRETTQKLLRSKQYDINQEKEDFSKWNNYWLDDYINILSERDGFNYVIKDEVKNNLLNECNNLLQLKKSIENSLVYICNLYNIEPGDTVELEPSFLIIETARTTDNNSTTALNNRLGKTSDLLDRLEKSALIVLDTGNSLTSAEVGKNMDKAITAPAISDALKKNKVRILQLLSQYPNRWPTIRKHFKPVVNLYEKNKTNISNTS</sequence>
<dbReference type="RefSeq" id="WP_212214011.1">
    <property type="nucleotide sequence ID" value="NZ_JAGUCO010000002.1"/>
</dbReference>
<protein>
    <submittedName>
        <fullName evidence="1">Uncharacterized protein</fullName>
    </submittedName>
</protein>
<evidence type="ECO:0000313" key="2">
    <source>
        <dbReference type="Proteomes" id="UP000708576"/>
    </source>
</evidence>
<evidence type="ECO:0000313" key="1">
    <source>
        <dbReference type="EMBL" id="MBS2097512.1"/>
    </source>
</evidence>
<reference evidence="1 2" key="1">
    <citation type="journal article" date="2015" name="Int. J. Syst. Evol. Microbiol.">
        <title>Carboxylicivirga linearis sp. nov., isolated from a sea cucumber culture pond.</title>
        <authorList>
            <person name="Wang F.Q."/>
            <person name="Zhou Y.X."/>
            <person name="Lin X.Z."/>
            <person name="Chen G.J."/>
            <person name="Du Z.J."/>
        </authorList>
    </citation>
    <scope>NUCLEOTIDE SEQUENCE [LARGE SCALE GENOMIC DNA]</scope>
    <source>
        <strain evidence="1 2">FB218</strain>
    </source>
</reference>
<accession>A0ABS5JRS4</accession>
<dbReference type="EMBL" id="JAGUCO010000002">
    <property type="protein sequence ID" value="MBS2097512.1"/>
    <property type="molecule type" value="Genomic_DNA"/>
</dbReference>
<gene>
    <name evidence="1" type="ORF">KEM10_04420</name>
</gene>
<comment type="caution">
    <text evidence="1">The sequence shown here is derived from an EMBL/GenBank/DDBJ whole genome shotgun (WGS) entry which is preliminary data.</text>
</comment>
<proteinExistence type="predicted"/>
<keyword evidence="2" id="KW-1185">Reference proteome</keyword>
<organism evidence="1 2">
    <name type="scientific">Carboxylicivirga linearis</name>
    <dbReference type="NCBI Taxonomy" id="1628157"/>
    <lineage>
        <taxon>Bacteria</taxon>
        <taxon>Pseudomonadati</taxon>
        <taxon>Bacteroidota</taxon>
        <taxon>Bacteroidia</taxon>
        <taxon>Marinilabiliales</taxon>
        <taxon>Marinilabiliaceae</taxon>
        <taxon>Carboxylicivirga</taxon>
    </lineage>
</organism>